<organism evidence="3 4">
    <name type="scientific">Microbulbifer bruguierae</name>
    <dbReference type="NCBI Taxonomy" id="3029061"/>
    <lineage>
        <taxon>Bacteria</taxon>
        <taxon>Pseudomonadati</taxon>
        <taxon>Pseudomonadota</taxon>
        <taxon>Gammaproteobacteria</taxon>
        <taxon>Cellvibrionales</taxon>
        <taxon>Microbulbiferaceae</taxon>
        <taxon>Microbulbifer</taxon>
    </lineage>
</organism>
<dbReference type="Pfam" id="PF08787">
    <property type="entry name" value="Alginate_lyase2"/>
    <property type="match status" value="1"/>
</dbReference>
<dbReference type="InterPro" id="IPR013320">
    <property type="entry name" value="ConA-like_dom_sf"/>
</dbReference>
<feature type="region of interest" description="Disordered" evidence="1">
    <location>
        <begin position="38"/>
        <end position="73"/>
    </location>
</feature>
<dbReference type="GO" id="GO:0016829">
    <property type="term" value="F:lyase activity"/>
    <property type="evidence" value="ECO:0007669"/>
    <property type="project" value="UniProtKB-KW"/>
</dbReference>
<dbReference type="EMBL" id="CP118605">
    <property type="protein sequence ID" value="WGL16177.1"/>
    <property type="molecule type" value="Genomic_DNA"/>
</dbReference>
<reference evidence="3 4" key="1">
    <citation type="submission" date="2023-02" db="EMBL/GenBank/DDBJ databases">
        <title>Description and genomic characterization of Microbulbifer bruguierae sp. nov., isolated from the sediment of mangrove plant Bruguiera sexangula.</title>
        <authorList>
            <person name="Long M."/>
        </authorList>
    </citation>
    <scope>NUCLEOTIDE SEQUENCE [LARGE SCALE GENOMIC DNA]</scope>
    <source>
        <strain evidence="3 4">H12</strain>
    </source>
</reference>
<gene>
    <name evidence="3" type="ORF">PVT68_15560</name>
</gene>
<evidence type="ECO:0000256" key="1">
    <source>
        <dbReference type="SAM" id="MobiDB-lite"/>
    </source>
</evidence>
<sequence>MVLEKLRGLSKRFLCVVTVGLFISGCAGGDGSNEIITGGSSSSSSSSSGGSSSSSSSGSGSSSGSSNGLNPNLPPSSNFDLADWYLSVPSDNDGNGKADSIYEGELNSGYGNSSYFYTGADGGMVFRCPVAGYKTSTNTSYTRSELREMLRRGNTSISTQGVNKNNWVFGSAPASARHAAGGVDGILRATLAVNHVTTTGDSGQVGRVIIGQIHANDDEPVRLYYRKLPGNSKGSVYIAHEIEGGDDTWYEMIGSRSNSAADPMDGIALGEKFSYEIKVVGNTLSVTISREGKAKVVEEVDMSKSGYDVADQYQYFKAGVYNQNNTGDDSDYVEATFYSLQNTHTGYSD</sequence>
<feature type="domain" description="Alginate lyase 2" evidence="2">
    <location>
        <begin position="79"/>
        <end position="344"/>
    </location>
</feature>
<dbReference type="RefSeq" id="WP_280319570.1">
    <property type="nucleotide sequence ID" value="NZ_CP118605.1"/>
</dbReference>
<dbReference type="SUPFAM" id="SSF49899">
    <property type="entry name" value="Concanavalin A-like lectins/glucanases"/>
    <property type="match status" value="1"/>
</dbReference>
<dbReference type="PROSITE" id="PS51257">
    <property type="entry name" value="PROKAR_LIPOPROTEIN"/>
    <property type="match status" value="1"/>
</dbReference>
<name>A0ABY8NDL9_9GAMM</name>
<dbReference type="Gene3D" id="2.60.120.200">
    <property type="match status" value="1"/>
</dbReference>
<keyword evidence="3" id="KW-0456">Lyase</keyword>
<dbReference type="InterPro" id="IPR014895">
    <property type="entry name" value="Alginate_lyase_2"/>
</dbReference>
<protein>
    <submittedName>
        <fullName evidence="3">Polysaccharide lyase family 7 protein</fullName>
    </submittedName>
</protein>
<keyword evidence="4" id="KW-1185">Reference proteome</keyword>
<accession>A0ABY8NDL9</accession>
<dbReference type="Proteomes" id="UP001236500">
    <property type="component" value="Chromosome"/>
</dbReference>
<proteinExistence type="predicted"/>
<evidence type="ECO:0000313" key="3">
    <source>
        <dbReference type="EMBL" id="WGL16177.1"/>
    </source>
</evidence>
<evidence type="ECO:0000313" key="4">
    <source>
        <dbReference type="Proteomes" id="UP001236500"/>
    </source>
</evidence>
<evidence type="ECO:0000259" key="2">
    <source>
        <dbReference type="Pfam" id="PF08787"/>
    </source>
</evidence>